<dbReference type="EMBL" id="CP080590">
    <property type="protein sequence ID" value="QYO79055.1"/>
    <property type="molecule type" value="Genomic_DNA"/>
</dbReference>
<name>A0ABX8WQ36_9HYPH</name>
<dbReference type="GO" id="GO:0003983">
    <property type="term" value="F:UTP:glucose-1-phosphate uridylyltransferase activity"/>
    <property type="evidence" value="ECO:0007669"/>
    <property type="project" value="UniProtKB-EC"/>
</dbReference>
<dbReference type="PANTHER" id="PTHR43197:SF1">
    <property type="entry name" value="UTP--GLUCOSE-1-PHOSPHATE URIDYLYLTRANSFERASE"/>
    <property type="match status" value="1"/>
</dbReference>
<accession>A0ABX8WQ36</accession>
<evidence type="ECO:0000256" key="4">
    <source>
        <dbReference type="ARBA" id="ARBA00022679"/>
    </source>
</evidence>
<dbReference type="NCBIfam" id="TIGR01099">
    <property type="entry name" value="galU"/>
    <property type="match status" value="1"/>
</dbReference>
<dbReference type="SUPFAM" id="SSF53448">
    <property type="entry name" value="Nucleotide-diphospho-sugar transferases"/>
    <property type="match status" value="1"/>
</dbReference>
<dbReference type="CDD" id="cd02541">
    <property type="entry name" value="UGPase_prokaryotic"/>
    <property type="match status" value="1"/>
</dbReference>
<evidence type="ECO:0000313" key="9">
    <source>
        <dbReference type="EMBL" id="QYO79055.1"/>
    </source>
</evidence>
<protein>
    <recommendedName>
        <fullName evidence="3 7">UTP--glucose-1-phosphate uridylyltransferase</fullName>
        <ecNumber evidence="2 7">2.7.7.9</ecNumber>
    </recommendedName>
    <alternativeName>
        <fullName evidence="7">UDP-glucose pyrophosphorylase</fullName>
    </alternativeName>
</protein>
<keyword evidence="5 7" id="KW-0548">Nucleotidyltransferase</keyword>
<evidence type="ECO:0000256" key="3">
    <source>
        <dbReference type="ARBA" id="ARBA00019048"/>
    </source>
</evidence>
<dbReference type="EC" id="2.7.7.9" evidence="2 7"/>
<dbReference type="InterPro" id="IPR005835">
    <property type="entry name" value="NTP_transferase_dom"/>
</dbReference>
<comment type="similarity">
    <text evidence="1 7">Belongs to the UDPGP type 2 family.</text>
</comment>
<feature type="domain" description="Nucleotidyl transferase" evidence="8">
    <location>
        <begin position="15"/>
        <end position="268"/>
    </location>
</feature>
<dbReference type="InterPro" id="IPR029044">
    <property type="entry name" value="Nucleotide-diphossugar_trans"/>
</dbReference>
<evidence type="ECO:0000256" key="7">
    <source>
        <dbReference type="RuleBase" id="RU361259"/>
    </source>
</evidence>
<dbReference type="PANTHER" id="PTHR43197">
    <property type="entry name" value="UTP--GLUCOSE-1-PHOSPHATE URIDYLYLTRANSFERASE"/>
    <property type="match status" value="1"/>
</dbReference>
<dbReference type="Pfam" id="PF00483">
    <property type="entry name" value="NTP_transferase"/>
    <property type="match status" value="1"/>
</dbReference>
<evidence type="ECO:0000256" key="5">
    <source>
        <dbReference type="ARBA" id="ARBA00022695"/>
    </source>
</evidence>
<comment type="catalytic activity">
    <reaction evidence="6 7">
        <text>alpha-D-glucose 1-phosphate + UTP + H(+) = UDP-alpha-D-glucose + diphosphate</text>
        <dbReference type="Rhea" id="RHEA:19889"/>
        <dbReference type="ChEBI" id="CHEBI:15378"/>
        <dbReference type="ChEBI" id="CHEBI:33019"/>
        <dbReference type="ChEBI" id="CHEBI:46398"/>
        <dbReference type="ChEBI" id="CHEBI:58601"/>
        <dbReference type="ChEBI" id="CHEBI:58885"/>
        <dbReference type="EC" id="2.7.7.9"/>
    </reaction>
</comment>
<dbReference type="RefSeq" id="WP_220307503.1">
    <property type="nucleotide sequence ID" value="NZ_CP080590.1"/>
</dbReference>
<gene>
    <name evidence="9" type="primary">galU</name>
    <name evidence="9" type="ORF">K1X15_10360</name>
</gene>
<keyword evidence="4 7" id="KW-0808">Transferase</keyword>
<dbReference type="Gene3D" id="3.90.550.10">
    <property type="entry name" value="Spore Coat Polysaccharide Biosynthesis Protein SpsA, Chain A"/>
    <property type="match status" value="1"/>
</dbReference>
<evidence type="ECO:0000259" key="8">
    <source>
        <dbReference type="Pfam" id="PF00483"/>
    </source>
</evidence>
<evidence type="ECO:0000256" key="1">
    <source>
        <dbReference type="ARBA" id="ARBA00006890"/>
    </source>
</evidence>
<evidence type="ECO:0000313" key="10">
    <source>
        <dbReference type="Proteomes" id="UP000825799"/>
    </source>
</evidence>
<reference evidence="9 10" key="1">
    <citation type="submission" date="2021-08" db="EMBL/GenBank/DDBJ databases">
        <title>Devosia salina sp. nov., isolated from the South China Sea sediment.</title>
        <authorList>
            <person name="Zhou Z."/>
        </authorList>
    </citation>
    <scope>NUCLEOTIDE SEQUENCE [LARGE SCALE GENOMIC DNA]</scope>
    <source>
        <strain evidence="9 10">SCS-3</strain>
    </source>
</reference>
<dbReference type="Proteomes" id="UP000825799">
    <property type="component" value="Chromosome"/>
</dbReference>
<keyword evidence="10" id="KW-1185">Reference proteome</keyword>
<evidence type="ECO:0000256" key="2">
    <source>
        <dbReference type="ARBA" id="ARBA00012415"/>
    </source>
</evidence>
<organism evidence="9 10">
    <name type="scientific">Devosia salina</name>
    <dbReference type="NCBI Taxonomy" id="2860336"/>
    <lineage>
        <taxon>Bacteria</taxon>
        <taxon>Pseudomonadati</taxon>
        <taxon>Pseudomonadota</taxon>
        <taxon>Alphaproteobacteria</taxon>
        <taxon>Hyphomicrobiales</taxon>
        <taxon>Devosiaceae</taxon>
        <taxon>Devosia</taxon>
    </lineage>
</organism>
<sequence length="305" mass="33241">MTFPKPVSTAVFPVAGLGTRFLPATKAMPKEMLTVVDRPLIQYAVDEAREAGIEHFVFVTGRNKGVIEDHFDRQFELETTLESRGKTAALDELRKDLPSAGRTSFTRQQEPLGLGHAVWCARHIVGSEPFALLLPDMLFRGEPGVLKQMMNAYQETGGNVIAVEQVPENEVSSYGVIARGEGPDGGFEVTGMVEKPRPEDAPSNLIISGRYILQPQIFTLLADQPKGAGGEIQLTDAMQTLIKSQTFTGVKYRGESFDCGSKIGFLTANVVYALGRDDIRDGFVQQLRKIGYADIMGDGTAKAAE</sequence>
<evidence type="ECO:0000256" key="6">
    <source>
        <dbReference type="ARBA" id="ARBA00048128"/>
    </source>
</evidence>
<proteinExistence type="inferred from homology"/>
<dbReference type="InterPro" id="IPR005771">
    <property type="entry name" value="GalU_uridylyltTrfase_bac/arc"/>
</dbReference>